<dbReference type="InterPro" id="IPR001647">
    <property type="entry name" value="HTH_TetR"/>
</dbReference>
<evidence type="ECO:0000256" key="2">
    <source>
        <dbReference type="ARBA" id="ARBA00023125"/>
    </source>
</evidence>
<organism evidence="6 7">
    <name type="scientific">Jiangella mangrovi</name>
    <dbReference type="NCBI Taxonomy" id="1524084"/>
    <lineage>
        <taxon>Bacteria</taxon>
        <taxon>Bacillati</taxon>
        <taxon>Actinomycetota</taxon>
        <taxon>Actinomycetes</taxon>
        <taxon>Jiangellales</taxon>
        <taxon>Jiangellaceae</taxon>
        <taxon>Jiangella</taxon>
    </lineage>
</organism>
<dbReference type="InterPro" id="IPR041347">
    <property type="entry name" value="MftR_C"/>
</dbReference>
<dbReference type="PANTHER" id="PTHR30055:SF234">
    <property type="entry name" value="HTH-TYPE TRANSCRIPTIONAL REGULATOR BETI"/>
    <property type="match status" value="1"/>
</dbReference>
<keyword evidence="7" id="KW-1185">Reference proteome</keyword>
<evidence type="ECO:0000256" key="4">
    <source>
        <dbReference type="PROSITE-ProRule" id="PRU00335"/>
    </source>
</evidence>
<keyword evidence="3" id="KW-0804">Transcription</keyword>
<comment type="caution">
    <text evidence="6">The sequence shown here is derived from an EMBL/GenBank/DDBJ whole genome shotgun (WGS) entry which is preliminary data.</text>
</comment>
<dbReference type="PROSITE" id="PS50977">
    <property type="entry name" value="HTH_TETR_2"/>
    <property type="match status" value="1"/>
</dbReference>
<accession>A0A7W9GP30</accession>
<gene>
    <name evidence="6" type="ORF">HD601_002017</name>
</gene>
<feature type="domain" description="HTH tetR-type" evidence="5">
    <location>
        <begin position="19"/>
        <end position="79"/>
    </location>
</feature>
<evidence type="ECO:0000256" key="1">
    <source>
        <dbReference type="ARBA" id="ARBA00023015"/>
    </source>
</evidence>
<protein>
    <submittedName>
        <fullName evidence="6">AcrR family transcriptional regulator</fullName>
    </submittedName>
</protein>
<keyword evidence="1" id="KW-0805">Transcription regulation</keyword>
<name>A0A7W9GP30_9ACTN</name>
<feature type="DNA-binding region" description="H-T-H motif" evidence="4">
    <location>
        <begin position="42"/>
        <end position="61"/>
    </location>
</feature>
<evidence type="ECO:0000259" key="5">
    <source>
        <dbReference type="PROSITE" id="PS50977"/>
    </source>
</evidence>
<dbReference type="GO" id="GO:0003700">
    <property type="term" value="F:DNA-binding transcription factor activity"/>
    <property type="evidence" value="ECO:0007669"/>
    <property type="project" value="TreeGrafter"/>
</dbReference>
<keyword evidence="2 4" id="KW-0238">DNA-binding</keyword>
<dbReference type="PRINTS" id="PR00455">
    <property type="entry name" value="HTHTETR"/>
</dbReference>
<dbReference type="EMBL" id="JACHMM010000001">
    <property type="protein sequence ID" value="MBB5787442.1"/>
    <property type="molecule type" value="Genomic_DNA"/>
</dbReference>
<dbReference type="Gene3D" id="1.10.357.10">
    <property type="entry name" value="Tetracycline Repressor, domain 2"/>
    <property type="match status" value="1"/>
</dbReference>
<proteinExistence type="predicted"/>
<evidence type="ECO:0000256" key="3">
    <source>
        <dbReference type="ARBA" id="ARBA00023163"/>
    </source>
</evidence>
<dbReference type="RefSeq" id="WP_184821477.1">
    <property type="nucleotide sequence ID" value="NZ_JACHMM010000001.1"/>
</dbReference>
<evidence type="ECO:0000313" key="6">
    <source>
        <dbReference type="EMBL" id="MBB5787442.1"/>
    </source>
</evidence>
<evidence type="ECO:0000313" key="7">
    <source>
        <dbReference type="Proteomes" id="UP000542813"/>
    </source>
</evidence>
<dbReference type="AlphaFoldDB" id="A0A7W9GP30"/>
<dbReference type="Proteomes" id="UP000542813">
    <property type="component" value="Unassembled WGS sequence"/>
</dbReference>
<dbReference type="Pfam" id="PF00440">
    <property type="entry name" value="TetR_N"/>
    <property type="match status" value="1"/>
</dbReference>
<sequence>MTDPTTTQQPLGLRERKKLKAMRHIQDVALDLFDRDGYAHVTIERIAADAEVSPSSIYRYFGTKEMIVLWDEWDPVMLSAFDDRLAAQDPITALREVLTEVVTTALFQQDERLIKRRMHYTMAEPAVRDGLNRQADVMAAELAQVLAKHTGRDPRGLELRVVTAALIAAFVEAIAYWHDSGYRDPLRDIVDGALDVIARGLRVE</sequence>
<dbReference type="Pfam" id="PF17754">
    <property type="entry name" value="TetR_C_14"/>
    <property type="match status" value="1"/>
</dbReference>
<dbReference type="SUPFAM" id="SSF46689">
    <property type="entry name" value="Homeodomain-like"/>
    <property type="match status" value="1"/>
</dbReference>
<dbReference type="Gene3D" id="1.10.10.60">
    <property type="entry name" value="Homeodomain-like"/>
    <property type="match status" value="1"/>
</dbReference>
<dbReference type="InterPro" id="IPR050109">
    <property type="entry name" value="HTH-type_TetR-like_transc_reg"/>
</dbReference>
<dbReference type="PANTHER" id="PTHR30055">
    <property type="entry name" value="HTH-TYPE TRANSCRIPTIONAL REGULATOR RUTR"/>
    <property type="match status" value="1"/>
</dbReference>
<dbReference type="InterPro" id="IPR009057">
    <property type="entry name" value="Homeodomain-like_sf"/>
</dbReference>
<dbReference type="GO" id="GO:0000976">
    <property type="term" value="F:transcription cis-regulatory region binding"/>
    <property type="evidence" value="ECO:0007669"/>
    <property type="project" value="TreeGrafter"/>
</dbReference>
<reference evidence="6 7" key="1">
    <citation type="submission" date="2020-08" db="EMBL/GenBank/DDBJ databases">
        <title>Sequencing the genomes of 1000 actinobacteria strains.</title>
        <authorList>
            <person name="Klenk H.-P."/>
        </authorList>
    </citation>
    <scope>NUCLEOTIDE SEQUENCE [LARGE SCALE GENOMIC DNA]</scope>
    <source>
        <strain evidence="6 7">DSM 102122</strain>
    </source>
</reference>